<organism evidence="1 2">
    <name type="scientific">Populus trichocarpa</name>
    <name type="common">Western balsam poplar</name>
    <name type="synonym">Populus balsamifera subsp. trichocarpa</name>
    <dbReference type="NCBI Taxonomy" id="3694"/>
    <lineage>
        <taxon>Eukaryota</taxon>
        <taxon>Viridiplantae</taxon>
        <taxon>Streptophyta</taxon>
        <taxon>Embryophyta</taxon>
        <taxon>Tracheophyta</taxon>
        <taxon>Spermatophyta</taxon>
        <taxon>Magnoliopsida</taxon>
        <taxon>eudicotyledons</taxon>
        <taxon>Gunneridae</taxon>
        <taxon>Pentapetalae</taxon>
        <taxon>rosids</taxon>
        <taxon>fabids</taxon>
        <taxon>Malpighiales</taxon>
        <taxon>Salicaceae</taxon>
        <taxon>Saliceae</taxon>
        <taxon>Populus</taxon>
    </lineage>
</organism>
<proteinExistence type="predicted"/>
<evidence type="ECO:0000313" key="1">
    <source>
        <dbReference type="EMBL" id="KAI9380919.1"/>
    </source>
</evidence>
<comment type="caution">
    <text evidence="1">The sequence shown here is derived from an EMBL/GenBank/DDBJ whole genome shotgun (WGS) entry which is preliminary data.</text>
</comment>
<name>A0ACC0RUM8_POPTR</name>
<accession>A0ACC0RUM8</accession>
<sequence length="44" mass="4919">MSHSSFASKEKITIRDDSSLLDLTGTKGIQHTKNLRRSKQANNC</sequence>
<protein>
    <submittedName>
        <fullName evidence="1">Uncharacterized protein</fullName>
    </submittedName>
</protein>
<dbReference type="EMBL" id="CM009304">
    <property type="protein sequence ID" value="KAI9380919.1"/>
    <property type="molecule type" value="Genomic_DNA"/>
</dbReference>
<evidence type="ECO:0000313" key="2">
    <source>
        <dbReference type="Proteomes" id="UP000006729"/>
    </source>
</evidence>
<dbReference type="Proteomes" id="UP000006729">
    <property type="component" value="Chromosome 15"/>
</dbReference>
<gene>
    <name evidence="1" type="ORF">POPTR_015G026550v4</name>
</gene>
<keyword evidence="2" id="KW-1185">Reference proteome</keyword>
<reference evidence="1 2" key="1">
    <citation type="journal article" date="2006" name="Science">
        <title>The genome of black cottonwood, Populus trichocarpa (Torr. &amp; Gray).</title>
        <authorList>
            <person name="Tuskan G.A."/>
            <person name="Difazio S."/>
            <person name="Jansson S."/>
            <person name="Bohlmann J."/>
            <person name="Grigoriev I."/>
            <person name="Hellsten U."/>
            <person name="Putnam N."/>
            <person name="Ralph S."/>
            <person name="Rombauts S."/>
            <person name="Salamov A."/>
            <person name="Schein J."/>
            <person name="Sterck L."/>
            <person name="Aerts A."/>
            <person name="Bhalerao R.R."/>
            <person name="Bhalerao R.P."/>
            <person name="Blaudez D."/>
            <person name="Boerjan W."/>
            <person name="Brun A."/>
            <person name="Brunner A."/>
            <person name="Busov V."/>
            <person name="Campbell M."/>
            <person name="Carlson J."/>
            <person name="Chalot M."/>
            <person name="Chapman J."/>
            <person name="Chen G.L."/>
            <person name="Cooper D."/>
            <person name="Coutinho P.M."/>
            <person name="Couturier J."/>
            <person name="Covert S."/>
            <person name="Cronk Q."/>
            <person name="Cunningham R."/>
            <person name="Davis J."/>
            <person name="Degroeve S."/>
            <person name="Dejardin A."/>
            <person name="Depamphilis C."/>
            <person name="Detter J."/>
            <person name="Dirks B."/>
            <person name="Dubchak I."/>
            <person name="Duplessis S."/>
            <person name="Ehlting J."/>
            <person name="Ellis B."/>
            <person name="Gendler K."/>
            <person name="Goodstein D."/>
            <person name="Gribskov M."/>
            <person name="Grimwood J."/>
            <person name="Groover A."/>
            <person name="Gunter L."/>
            <person name="Hamberger B."/>
            <person name="Heinze B."/>
            <person name="Helariutta Y."/>
            <person name="Henrissat B."/>
            <person name="Holligan D."/>
            <person name="Holt R."/>
            <person name="Huang W."/>
            <person name="Islam-Faridi N."/>
            <person name="Jones S."/>
            <person name="Jones-Rhoades M."/>
            <person name="Jorgensen R."/>
            <person name="Joshi C."/>
            <person name="Kangasjarvi J."/>
            <person name="Karlsson J."/>
            <person name="Kelleher C."/>
            <person name="Kirkpatrick R."/>
            <person name="Kirst M."/>
            <person name="Kohler A."/>
            <person name="Kalluri U."/>
            <person name="Larimer F."/>
            <person name="Leebens-Mack J."/>
            <person name="Leple J.C."/>
            <person name="Locascio P."/>
            <person name="Lou Y."/>
            <person name="Lucas S."/>
            <person name="Martin F."/>
            <person name="Montanini B."/>
            <person name="Napoli C."/>
            <person name="Nelson D.R."/>
            <person name="Nelson C."/>
            <person name="Nieminen K."/>
            <person name="Nilsson O."/>
            <person name="Pereda V."/>
            <person name="Peter G."/>
            <person name="Philippe R."/>
            <person name="Pilate G."/>
            <person name="Poliakov A."/>
            <person name="Razumovskaya J."/>
            <person name="Richardson P."/>
            <person name="Rinaldi C."/>
            <person name="Ritland K."/>
            <person name="Rouze P."/>
            <person name="Ryaboy D."/>
            <person name="Schmutz J."/>
            <person name="Schrader J."/>
            <person name="Segerman B."/>
            <person name="Shin H."/>
            <person name="Siddiqui A."/>
            <person name="Sterky F."/>
            <person name="Terry A."/>
            <person name="Tsai C.J."/>
            <person name="Uberbacher E."/>
            <person name="Unneberg P."/>
            <person name="Vahala J."/>
            <person name="Wall K."/>
            <person name="Wessler S."/>
            <person name="Yang G."/>
            <person name="Yin T."/>
            <person name="Douglas C."/>
            <person name="Marra M."/>
            <person name="Sandberg G."/>
            <person name="Van de Peer Y."/>
            <person name="Rokhsar D."/>
        </authorList>
    </citation>
    <scope>NUCLEOTIDE SEQUENCE [LARGE SCALE GENOMIC DNA]</scope>
    <source>
        <strain evidence="2">cv. Nisqually</strain>
    </source>
</reference>